<keyword evidence="2" id="KW-1185">Reference proteome</keyword>
<gene>
    <name evidence="1" type="ORF">H0921_16490</name>
</gene>
<dbReference type="RefSeq" id="WP_194539618.1">
    <property type="nucleotide sequence ID" value="NZ_JACEFB010000018.1"/>
</dbReference>
<dbReference type="AlphaFoldDB" id="A0A7V8VGS0"/>
<organism evidence="1 2">
    <name type="scientific">Thermogemmata fonticola</name>
    <dbReference type="NCBI Taxonomy" id="2755323"/>
    <lineage>
        <taxon>Bacteria</taxon>
        <taxon>Pseudomonadati</taxon>
        <taxon>Planctomycetota</taxon>
        <taxon>Planctomycetia</taxon>
        <taxon>Gemmatales</taxon>
        <taxon>Gemmataceae</taxon>
        <taxon>Thermogemmata</taxon>
    </lineage>
</organism>
<evidence type="ECO:0000313" key="1">
    <source>
        <dbReference type="EMBL" id="MBA2227759.1"/>
    </source>
</evidence>
<comment type="caution">
    <text evidence="1">The sequence shown here is derived from an EMBL/GenBank/DDBJ whole genome shotgun (WGS) entry which is preliminary data.</text>
</comment>
<proteinExistence type="predicted"/>
<dbReference type="Proteomes" id="UP000542342">
    <property type="component" value="Unassembled WGS sequence"/>
</dbReference>
<name>A0A7V8VGS0_9BACT</name>
<reference evidence="1 2" key="1">
    <citation type="submission" date="2020-07" db="EMBL/GenBank/DDBJ databases">
        <title>Thermogemmata thermophila gen. nov., sp. nov., a novel moderate thermophilic planctomycete from a Kamchatka hot spring.</title>
        <authorList>
            <person name="Elcheninov A.G."/>
            <person name="Podosokorskaya O.A."/>
            <person name="Kovaleva O.L."/>
            <person name="Novikov A."/>
            <person name="Bonch-Osmolovskaya E.A."/>
            <person name="Toshchakov S.V."/>
            <person name="Kublanov I.V."/>
        </authorList>
    </citation>
    <scope>NUCLEOTIDE SEQUENCE [LARGE SCALE GENOMIC DNA]</scope>
    <source>
        <strain evidence="1 2">2918</strain>
    </source>
</reference>
<sequence>MSFMFEVIYRAPMDEQKNKLINGIIATYGGVLDCIEEPEPHGPSSVILTYEFNNYDQAFAAANKLRELGLKVDGPYDYGP</sequence>
<evidence type="ECO:0000313" key="2">
    <source>
        <dbReference type="Proteomes" id="UP000542342"/>
    </source>
</evidence>
<dbReference type="EMBL" id="JACEFB010000018">
    <property type="protein sequence ID" value="MBA2227759.1"/>
    <property type="molecule type" value="Genomic_DNA"/>
</dbReference>
<accession>A0A7V8VGS0</accession>
<protein>
    <submittedName>
        <fullName evidence="1">Uncharacterized protein</fullName>
    </submittedName>
</protein>